<comment type="caution">
    <text evidence="7">The sequence shown here is derived from an EMBL/GenBank/DDBJ whole genome shotgun (WGS) entry which is preliminary data.</text>
</comment>
<feature type="compositionally biased region" description="Pro residues" evidence="5">
    <location>
        <begin position="45"/>
        <end position="62"/>
    </location>
</feature>
<gene>
    <name evidence="7" type="ORF">Cadr_000029265</name>
</gene>
<dbReference type="InterPro" id="IPR026086">
    <property type="entry name" value="Pro-rich"/>
</dbReference>
<dbReference type="Proteomes" id="UP000299084">
    <property type="component" value="Unassembled WGS sequence"/>
</dbReference>
<keyword evidence="4" id="KW-0677">Repeat</keyword>
<evidence type="ECO:0000256" key="4">
    <source>
        <dbReference type="ARBA" id="ARBA00022737"/>
    </source>
</evidence>
<comment type="subcellular location">
    <subcellularLocation>
        <location evidence="1">Secreted</location>
    </subcellularLocation>
</comment>
<feature type="region of interest" description="Disordered" evidence="5">
    <location>
        <begin position="31"/>
        <end position="117"/>
    </location>
</feature>
<name>A0A5N4C634_CAMDR</name>
<dbReference type="PANTHER" id="PTHR23203:SF20">
    <property type="entry name" value="BASIC SALIVARY PROLINE-RICH PROTEIN 1-RELATED"/>
    <property type="match status" value="1"/>
</dbReference>
<organism evidence="7 8">
    <name type="scientific">Camelus dromedarius</name>
    <name type="common">Dromedary</name>
    <name type="synonym">Arabian camel</name>
    <dbReference type="NCBI Taxonomy" id="9838"/>
    <lineage>
        <taxon>Eukaryota</taxon>
        <taxon>Metazoa</taxon>
        <taxon>Chordata</taxon>
        <taxon>Craniata</taxon>
        <taxon>Vertebrata</taxon>
        <taxon>Euteleostomi</taxon>
        <taxon>Mammalia</taxon>
        <taxon>Eutheria</taxon>
        <taxon>Laurasiatheria</taxon>
        <taxon>Artiodactyla</taxon>
        <taxon>Tylopoda</taxon>
        <taxon>Camelidae</taxon>
        <taxon>Camelus</taxon>
    </lineage>
</organism>
<dbReference type="KEGG" id="cdk:105094234"/>
<accession>A0A5N4C634</accession>
<dbReference type="GO" id="GO:0005615">
    <property type="term" value="C:extracellular space"/>
    <property type="evidence" value="ECO:0007669"/>
    <property type="project" value="TreeGrafter"/>
</dbReference>
<evidence type="ECO:0000256" key="1">
    <source>
        <dbReference type="ARBA" id="ARBA00004613"/>
    </source>
</evidence>
<feature type="chain" id="PRO_5024300328" evidence="6">
    <location>
        <begin position="17"/>
        <end position="117"/>
    </location>
</feature>
<evidence type="ECO:0000313" key="8">
    <source>
        <dbReference type="Proteomes" id="UP000299084"/>
    </source>
</evidence>
<keyword evidence="8" id="KW-1185">Reference proteome</keyword>
<evidence type="ECO:0000256" key="3">
    <source>
        <dbReference type="ARBA" id="ARBA00022729"/>
    </source>
</evidence>
<evidence type="ECO:0000256" key="6">
    <source>
        <dbReference type="SAM" id="SignalP"/>
    </source>
</evidence>
<sequence>MLLILLSVALLTLSSAQPLSEEVSNEELLDLISDVDKSNSNGELPVPPPGGTGGPPPRPPPNGEDQGDEAELAADPQDGEAPQGPPQEGEPQQGPPPQDGEPQEEPPADEETEQTED</sequence>
<dbReference type="AlphaFoldDB" id="A0A5N4C634"/>
<proteinExistence type="predicted"/>
<dbReference type="EMBL" id="JWIN03000034">
    <property type="protein sequence ID" value="KAB1254368.1"/>
    <property type="molecule type" value="Genomic_DNA"/>
</dbReference>
<keyword evidence="3 6" id="KW-0732">Signal</keyword>
<feature type="signal peptide" evidence="6">
    <location>
        <begin position="1"/>
        <end position="16"/>
    </location>
</feature>
<dbReference type="SMART" id="SM01412">
    <property type="entry name" value="Pro-rich"/>
    <property type="match status" value="1"/>
</dbReference>
<feature type="compositionally biased region" description="Low complexity" evidence="5">
    <location>
        <begin position="75"/>
        <end position="92"/>
    </location>
</feature>
<reference evidence="7 8" key="1">
    <citation type="journal article" date="2019" name="Mol. Ecol. Resour.">
        <title>Improving Illumina assemblies with Hi-C and long reads: an example with the North African dromedary.</title>
        <authorList>
            <person name="Elbers J.P."/>
            <person name="Rogers M.F."/>
            <person name="Perelman P.L."/>
            <person name="Proskuryakova A.A."/>
            <person name="Serdyukova N.A."/>
            <person name="Johnson W.E."/>
            <person name="Horin P."/>
            <person name="Corander J."/>
            <person name="Murphy D."/>
            <person name="Burger P.A."/>
        </authorList>
    </citation>
    <scope>NUCLEOTIDE SEQUENCE [LARGE SCALE GENOMIC DNA]</scope>
    <source>
        <strain evidence="7">Drom800</strain>
        <tissue evidence="7">Blood</tissue>
    </source>
</reference>
<evidence type="ECO:0000256" key="2">
    <source>
        <dbReference type="ARBA" id="ARBA00022525"/>
    </source>
</evidence>
<dbReference type="PANTHER" id="PTHR23203">
    <property type="entry name" value="PROLINE-RICH PROTEIN"/>
    <property type="match status" value="1"/>
</dbReference>
<dbReference type="Pfam" id="PF15240">
    <property type="entry name" value="Pro-rich"/>
    <property type="match status" value="1"/>
</dbReference>
<evidence type="ECO:0000256" key="5">
    <source>
        <dbReference type="SAM" id="MobiDB-lite"/>
    </source>
</evidence>
<protein>
    <submittedName>
        <fullName evidence="7">Uncharacterized protein</fullName>
    </submittedName>
</protein>
<evidence type="ECO:0000313" key="7">
    <source>
        <dbReference type="EMBL" id="KAB1254368.1"/>
    </source>
</evidence>
<keyword evidence="2" id="KW-0964">Secreted</keyword>
<feature type="compositionally biased region" description="Acidic residues" evidence="5">
    <location>
        <begin position="101"/>
        <end position="117"/>
    </location>
</feature>